<reference evidence="4" key="1">
    <citation type="journal article" date="2019" name="Int. J. Syst. Evol. Microbiol.">
        <title>The Global Catalogue of Microorganisms (GCM) 10K type strain sequencing project: providing services to taxonomists for standard genome sequencing and annotation.</title>
        <authorList>
            <consortium name="The Broad Institute Genomics Platform"/>
            <consortium name="The Broad Institute Genome Sequencing Center for Infectious Disease"/>
            <person name="Wu L."/>
            <person name="Ma J."/>
        </authorList>
    </citation>
    <scope>NUCLEOTIDE SEQUENCE [LARGE SCALE GENOMIC DNA]</scope>
    <source>
        <strain evidence="4">JCM 17924</strain>
    </source>
</reference>
<dbReference type="Proteomes" id="UP001500454">
    <property type="component" value="Unassembled WGS sequence"/>
</dbReference>
<name>A0ABP8JKG3_9BACT</name>
<dbReference type="RefSeq" id="WP_345227444.1">
    <property type="nucleotide sequence ID" value="NZ_BAABHA010000015.1"/>
</dbReference>
<comment type="caution">
    <text evidence="3">The sequence shown here is derived from an EMBL/GenBank/DDBJ whole genome shotgun (WGS) entry which is preliminary data.</text>
</comment>
<organism evidence="3 4">
    <name type="scientific">Hymenobacter koreensis</name>
    <dbReference type="NCBI Taxonomy" id="1084523"/>
    <lineage>
        <taxon>Bacteria</taxon>
        <taxon>Pseudomonadati</taxon>
        <taxon>Bacteroidota</taxon>
        <taxon>Cytophagia</taxon>
        <taxon>Cytophagales</taxon>
        <taxon>Hymenobacteraceae</taxon>
        <taxon>Hymenobacter</taxon>
    </lineage>
</organism>
<dbReference type="EMBL" id="BAABHA010000015">
    <property type="protein sequence ID" value="GAA4392005.1"/>
    <property type="molecule type" value="Genomic_DNA"/>
</dbReference>
<feature type="region of interest" description="Disordered" evidence="2">
    <location>
        <begin position="55"/>
        <end position="75"/>
    </location>
</feature>
<gene>
    <name evidence="3" type="ORF">GCM10023186_41990</name>
</gene>
<evidence type="ECO:0000313" key="3">
    <source>
        <dbReference type="EMBL" id="GAA4392005.1"/>
    </source>
</evidence>
<dbReference type="InterPro" id="IPR029052">
    <property type="entry name" value="Metallo-depent_PP-like"/>
</dbReference>
<protein>
    <recommendedName>
        <fullName evidence="5">Metallophosphoesterase</fullName>
    </recommendedName>
</protein>
<evidence type="ECO:0000256" key="1">
    <source>
        <dbReference type="SAM" id="Coils"/>
    </source>
</evidence>
<sequence>MANYADLAALYATRYPDHTDANELRGLILADCPQLQNREGVRAVGRAVRRELERRAASPAATAQGQETEEGPWTVEEGHYTWESKKQGLVFRRRVVDVDEMFYAYSSHGLNLSQVQMLHDFGLSSWEWNTLKARLFLQKFSNVFSPFTVANTAPEELEAMMEAKMARRYERQGPLLERSHRNAAVKQLNKLLARQEQKEQRLQRLALELSDLLPEVKYRYVARAAAHVNGPQDLVVTIADPHVGADVKELLNAPRYNQAVLYRYADQLIERVNARGAANVYINFLGDGIESFGGANHANTFLGLNKELAGAKGVKACLEFLSYIVERVYNVREVWGVAGNHDRTSNRKDEDTNGEAATLLFMLLAERYRHTGVAVHFRNDVLVRAVGGICYLNTHMHLGLAKGDKNLADTIARHRIPGLYCVTLGAHLHSRITKMDTDNSRVCHSPSFFTGNGYSSDGGWSSTAGFLTIENIGGGFPRVVDEPLFAEAYAATTQATHSQL</sequence>
<feature type="coiled-coil region" evidence="1">
    <location>
        <begin position="181"/>
        <end position="212"/>
    </location>
</feature>
<proteinExistence type="predicted"/>
<dbReference type="SUPFAM" id="SSF56300">
    <property type="entry name" value="Metallo-dependent phosphatases"/>
    <property type="match status" value="1"/>
</dbReference>
<keyword evidence="4" id="KW-1185">Reference proteome</keyword>
<evidence type="ECO:0000313" key="4">
    <source>
        <dbReference type="Proteomes" id="UP001500454"/>
    </source>
</evidence>
<keyword evidence="1" id="KW-0175">Coiled coil</keyword>
<evidence type="ECO:0000256" key="2">
    <source>
        <dbReference type="SAM" id="MobiDB-lite"/>
    </source>
</evidence>
<accession>A0ABP8JKG3</accession>
<evidence type="ECO:0008006" key="5">
    <source>
        <dbReference type="Google" id="ProtNLM"/>
    </source>
</evidence>